<gene>
    <name evidence="2" type="ORF">GZ22_13430</name>
</gene>
<dbReference type="EMBL" id="CP008876">
    <property type="protein sequence ID" value="AIF67533.1"/>
    <property type="molecule type" value="Genomic_DNA"/>
</dbReference>
<evidence type="ECO:0000313" key="2">
    <source>
        <dbReference type="EMBL" id="AIF67533.1"/>
    </source>
</evidence>
<dbReference type="AlphaFoldDB" id="A0A075LST3"/>
<dbReference type="InterPro" id="IPR044929">
    <property type="entry name" value="DNA/RNA_non-sp_Endonuclease_sf"/>
</dbReference>
<dbReference type="HOGENOM" id="CLU_081541_2_1_9"/>
<evidence type="ECO:0000313" key="3">
    <source>
        <dbReference type="Proteomes" id="UP000027980"/>
    </source>
</evidence>
<dbReference type="InterPro" id="IPR044927">
    <property type="entry name" value="Endonuclea_NS_2"/>
</dbReference>
<evidence type="ECO:0000259" key="1">
    <source>
        <dbReference type="Pfam" id="PF13930"/>
    </source>
</evidence>
<protein>
    <recommendedName>
        <fullName evidence="1">Type VII secretion system protein EssD-like domain-containing protein</fullName>
    </recommendedName>
</protein>
<feature type="domain" description="Type VII secretion system protein EssD-like" evidence="1">
    <location>
        <begin position="32"/>
        <end position="159"/>
    </location>
</feature>
<accession>A0A075LST3</accession>
<name>A0A075LST3_9BACI</name>
<dbReference type="Pfam" id="PF13930">
    <property type="entry name" value="Endonuclea_NS_2"/>
    <property type="match status" value="1"/>
</dbReference>
<sequence length="169" mass="18960">MTGAGNAGVNDVKTVVEKGQQYTNGRRNRLKPNIRYQTGEYDYFYETDTAGRITKFETDKLQLTTREDRLPHSKNTLGKVKGQDHAGHLAGDRFGGSPKIDNLVSQLSDVNLREYKKIEAEWATALSEVPPKAVKVDVKIIYSGNDLRPDKFIVNYFIDGKPGSKIIKN</sequence>
<reference evidence="2 3" key="1">
    <citation type="submission" date="2014-07" db="EMBL/GenBank/DDBJ databases">
        <title>Complete genome sequence of a moderately halophilic bacterium Terribacillus aidingensis MP602, isolated from Cryptomeria fortunei in Tianmu mountain in China.</title>
        <authorList>
            <person name="Wang Y."/>
            <person name="Lu P."/>
            <person name="Zhang L."/>
        </authorList>
    </citation>
    <scope>NUCLEOTIDE SEQUENCE [LARGE SCALE GENOMIC DNA]</scope>
    <source>
        <strain evidence="2 3">MP602</strain>
    </source>
</reference>
<proteinExistence type="predicted"/>
<dbReference type="KEGG" id="tap:GZ22_13430"/>
<dbReference type="Proteomes" id="UP000027980">
    <property type="component" value="Chromosome"/>
</dbReference>
<organism evidence="2 3">
    <name type="scientific">Terribacillus saccharophilus</name>
    <dbReference type="NCBI Taxonomy" id="361277"/>
    <lineage>
        <taxon>Bacteria</taxon>
        <taxon>Bacillati</taxon>
        <taxon>Bacillota</taxon>
        <taxon>Bacilli</taxon>
        <taxon>Bacillales</taxon>
        <taxon>Bacillaceae</taxon>
        <taxon>Terribacillus</taxon>
    </lineage>
</organism>
<dbReference type="Gene3D" id="3.40.570.10">
    <property type="entry name" value="Extracellular Endonuclease, subunit A"/>
    <property type="match status" value="1"/>
</dbReference>